<dbReference type="GO" id="GO:0006537">
    <property type="term" value="P:glutamate biosynthetic process"/>
    <property type="evidence" value="ECO:0007669"/>
    <property type="project" value="UniProtKB-KW"/>
</dbReference>
<dbReference type="Gene3D" id="1.10.1060.10">
    <property type="entry name" value="Alpha-helical ferredoxin"/>
    <property type="match status" value="1"/>
</dbReference>
<protein>
    <submittedName>
        <fullName evidence="6">Pyridine nucleotide-disulfide oxidoreductase</fullName>
    </submittedName>
</protein>
<dbReference type="SUPFAM" id="SSF51971">
    <property type="entry name" value="Nucleotide-binding domain"/>
    <property type="match status" value="2"/>
</dbReference>
<feature type="domain" description="4Fe-4S ferredoxin-type" evidence="5">
    <location>
        <begin position="39"/>
        <end position="73"/>
    </location>
</feature>
<reference evidence="6 7" key="1">
    <citation type="submission" date="2011-01" db="EMBL/GenBank/DDBJ databases">
        <authorList>
            <person name="Weinstock G."/>
            <person name="Sodergren E."/>
            <person name="Clifton S."/>
            <person name="Fulton L."/>
            <person name="Fulton B."/>
            <person name="Courtney L."/>
            <person name="Fronick C."/>
            <person name="Harrison M."/>
            <person name="Strong C."/>
            <person name="Farmer C."/>
            <person name="Delahaunty K."/>
            <person name="Markovic C."/>
            <person name="Hall O."/>
            <person name="Minx P."/>
            <person name="Tomlinson C."/>
            <person name="Mitreva M."/>
            <person name="Hou S."/>
            <person name="Chen J."/>
            <person name="Wollam A."/>
            <person name="Pepin K.H."/>
            <person name="Johnson M."/>
            <person name="Bhonagiri V."/>
            <person name="Zhang X."/>
            <person name="Suruliraj S."/>
            <person name="Warren W."/>
            <person name="Chinwalla A."/>
            <person name="Mardis E.R."/>
            <person name="Wilson R.K."/>
        </authorList>
    </citation>
    <scope>NUCLEOTIDE SEQUENCE [LARGE SCALE GENOMIC DNA]</scope>
    <source>
        <strain evidence="7">DSM 22608 / JCM 16073 / KCTC 15190 / YIT 12066</strain>
    </source>
</reference>
<dbReference type="HOGENOM" id="CLU_000422_3_1_6"/>
<dbReference type="PROSITE" id="PS51379">
    <property type="entry name" value="4FE4S_FER_2"/>
    <property type="match status" value="1"/>
</dbReference>
<organism evidence="6 7">
    <name type="scientific">Succinatimonas hippei (strain DSM 22608 / JCM 16073 / KCTC 15190 / YIT 12066)</name>
    <dbReference type="NCBI Taxonomy" id="762983"/>
    <lineage>
        <taxon>Bacteria</taxon>
        <taxon>Pseudomonadati</taxon>
        <taxon>Pseudomonadota</taxon>
        <taxon>Gammaproteobacteria</taxon>
        <taxon>Aeromonadales</taxon>
        <taxon>Succinivibrionaceae</taxon>
        <taxon>Succinatimonas</taxon>
    </lineage>
</organism>
<keyword evidence="1" id="KW-0028">Amino-acid biosynthesis</keyword>
<dbReference type="SUPFAM" id="SSF46548">
    <property type="entry name" value="alpha-helical ferredoxin"/>
    <property type="match status" value="1"/>
</dbReference>
<dbReference type="AlphaFoldDB" id="E8LKB7"/>
<evidence type="ECO:0000256" key="1">
    <source>
        <dbReference type="ARBA" id="ARBA00022605"/>
    </source>
</evidence>
<dbReference type="InterPro" id="IPR023753">
    <property type="entry name" value="FAD/NAD-binding_dom"/>
</dbReference>
<dbReference type="InterPro" id="IPR006005">
    <property type="entry name" value="Glut_synth_ssu1"/>
</dbReference>
<dbReference type="GO" id="GO:0051536">
    <property type="term" value="F:iron-sulfur cluster binding"/>
    <property type="evidence" value="ECO:0007669"/>
    <property type="project" value="InterPro"/>
</dbReference>
<dbReference type="PANTHER" id="PTHR43100">
    <property type="entry name" value="GLUTAMATE SYNTHASE [NADPH] SMALL CHAIN"/>
    <property type="match status" value="1"/>
</dbReference>
<evidence type="ECO:0000313" key="6">
    <source>
        <dbReference type="EMBL" id="EFY07042.1"/>
    </source>
</evidence>
<dbReference type="PRINTS" id="PR00419">
    <property type="entry name" value="ADXRDTASE"/>
</dbReference>
<evidence type="ECO:0000313" key="7">
    <source>
        <dbReference type="Proteomes" id="UP000018458"/>
    </source>
</evidence>
<dbReference type="EMBL" id="AEVO01000053">
    <property type="protein sequence ID" value="EFY07042.1"/>
    <property type="molecule type" value="Genomic_DNA"/>
</dbReference>
<sequence length="485" mass="53413">MHKMGFERGFIEFARVEPEHQDVAVRIRHFDEFIKTYDDKTAINQAGRCMDCGIPFCTRVCPLHNVMPEINQAVCEGNFEKAYKIVSMSNNFPEITGRICPALCEDGCTLSLTDKSVSIKAIERKISEYAFSHGLVGVFKPERNTNKHVAIVGSGPAALACAQELTRLGNHVTVYEKNSKIGGLLRFGIPDFKFSKSLIDRRLSQMEQEGVKFIVNTMVGKKEDLGEGVHCEATNFISGQSLTKQYDAVVLCPGSEQPRDLKIPGRELKGIYFALDFLIAQNKENDGEVTNPIDVKGKKVVVIGGGETASDCIGTAIRKGASSVTQLDYHDELPEHVDPHCGFPYYKKIKRTSTSQQEGCTRIFSTNTTSFEGEGKVSSIRTVKVKWGPNRKITPIEGTQGQMDADIVLIAMGYAHPSLSLVNEFKLKTDSRGNIAAPTDGENAYKTSCDKVFAAGDGRKGQSLVVYAIAEGRQCAYAVNRYLNH</sequence>
<dbReference type="GO" id="GO:0016639">
    <property type="term" value="F:oxidoreductase activity, acting on the CH-NH2 group of donors, NAD or NADP as acceptor"/>
    <property type="evidence" value="ECO:0007669"/>
    <property type="project" value="InterPro"/>
</dbReference>
<dbReference type="NCBIfam" id="TIGR01317">
    <property type="entry name" value="GOGAT_sm_gam"/>
    <property type="match status" value="1"/>
</dbReference>
<dbReference type="STRING" id="762983.HMPREF9444_01155"/>
<dbReference type="InterPro" id="IPR009051">
    <property type="entry name" value="Helical_ferredxn"/>
</dbReference>
<dbReference type="PANTHER" id="PTHR43100:SF3">
    <property type="entry name" value="FAD_NAD(P)-BINDING DOMAIN-CONTAINING PROTEIN"/>
    <property type="match status" value="1"/>
</dbReference>
<evidence type="ECO:0000256" key="2">
    <source>
        <dbReference type="ARBA" id="ARBA00023002"/>
    </source>
</evidence>
<accession>E8LKB7</accession>
<keyword evidence="2" id="KW-0560">Oxidoreductase</keyword>
<proteinExistence type="predicted"/>
<dbReference type="Proteomes" id="UP000018458">
    <property type="component" value="Unassembled WGS sequence"/>
</dbReference>
<evidence type="ECO:0000259" key="5">
    <source>
        <dbReference type="PROSITE" id="PS51379"/>
    </source>
</evidence>
<name>E8LKB7_SUCHY</name>
<dbReference type="Pfam" id="PF14691">
    <property type="entry name" value="Fer4_20"/>
    <property type="match status" value="1"/>
</dbReference>
<dbReference type="eggNOG" id="COG0493">
    <property type="taxonomic scope" value="Bacteria"/>
</dbReference>
<dbReference type="Gene3D" id="3.50.50.60">
    <property type="entry name" value="FAD/NAD(P)-binding domain"/>
    <property type="match status" value="1"/>
</dbReference>
<dbReference type="Gene3D" id="3.40.50.720">
    <property type="entry name" value="NAD(P)-binding Rossmann-like Domain"/>
    <property type="match status" value="1"/>
</dbReference>
<comment type="pathway">
    <text evidence="4">Amino-acid biosynthesis.</text>
</comment>
<evidence type="ECO:0000256" key="4">
    <source>
        <dbReference type="ARBA" id="ARBA00029440"/>
    </source>
</evidence>
<comment type="caution">
    <text evidence="6">The sequence shown here is derived from an EMBL/GenBank/DDBJ whole genome shotgun (WGS) entry which is preliminary data.</text>
</comment>
<evidence type="ECO:0000256" key="3">
    <source>
        <dbReference type="ARBA" id="ARBA00023164"/>
    </source>
</evidence>
<dbReference type="InterPro" id="IPR017896">
    <property type="entry name" value="4Fe4S_Fe-S-bd"/>
</dbReference>
<dbReference type="InterPro" id="IPR051394">
    <property type="entry name" value="Glutamate_Synthase"/>
</dbReference>
<dbReference type="InterPro" id="IPR028261">
    <property type="entry name" value="DPD_II"/>
</dbReference>
<dbReference type="Pfam" id="PF07992">
    <property type="entry name" value="Pyr_redox_2"/>
    <property type="match status" value="1"/>
</dbReference>
<keyword evidence="7" id="KW-1185">Reference proteome</keyword>
<dbReference type="InterPro" id="IPR036188">
    <property type="entry name" value="FAD/NAD-bd_sf"/>
</dbReference>
<gene>
    <name evidence="6" type="ORF">HMPREF9444_01155</name>
</gene>
<keyword evidence="3" id="KW-0314">Glutamate biosynthesis</keyword>